<evidence type="ECO:0000313" key="1">
    <source>
        <dbReference type="EMBL" id="OAF64797.1"/>
    </source>
</evidence>
<reference evidence="1 2" key="1">
    <citation type="submission" date="2016-04" db="EMBL/GenBank/DDBJ databases">
        <title>The genome of Intoshia linei affirms orthonectids as highly simplified spiralians.</title>
        <authorList>
            <person name="Mikhailov K.V."/>
            <person name="Slusarev G.S."/>
            <person name="Nikitin M.A."/>
            <person name="Logacheva M.D."/>
            <person name="Penin A."/>
            <person name="Aleoshin V."/>
            <person name="Panchin Y.V."/>
        </authorList>
    </citation>
    <scope>NUCLEOTIDE SEQUENCE [LARGE SCALE GENOMIC DNA]</scope>
    <source>
        <strain evidence="1">Intl2013</strain>
        <tissue evidence="1">Whole animal</tissue>
    </source>
</reference>
<sequence>MSMDISSLDDFNSENLYIATKNIEASITFCKQFGLISSCKPYIVKYVHCATDNFAEHELRTTGLMSSCKICPLCNRRCFFPKRCV</sequence>
<dbReference type="AlphaFoldDB" id="A0A177ARZ9"/>
<comment type="caution">
    <text evidence="1">The sequence shown here is derived from an EMBL/GenBank/DDBJ whole genome shotgun (WGS) entry which is preliminary data.</text>
</comment>
<proteinExistence type="predicted"/>
<protein>
    <submittedName>
        <fullName evidence="1">Uncharacterized protein</fullName>
    </submittedName>
</protein>
<accession>A0A177ARZ9</accession>
<evidence type="ECO:0000313" key="2">
    <source>
        <dbReference type="Proteomes" id="UP000078046"/>
    </source>
</evidence>
<gene>
    <name evidence="1" type="ORF">A3Q56_07497</name>
</gene>
<dbReference type="EMBL" id="LWCA01001610">
    <property type="protein sequence ID" value="OAF64797.1"/>
    <property type="molecule type" value="Genomic_DNA"/>
</dbReference>
<organism evidence="1 2">
    <name type="scientific">Intoshia linei</name>
    <dbReference type="NCBI Taxonomy" id="1819745"/>
    <lineage>
        <taxon>Eukaryota</taxon>
        <taxon>Metazoa</taxon>
        <taxon>Spiralia</taxon>
        <taxon>Lophotrochozoa</taxon>
        <taxon>Mesozoa</taxon>
        <taxon>Orthonectida</taxon>
        <taxon>Rhopaluridae</taxon>
        <taxon>Intoshia</taxon>
    </lineage>
</organism>
<name>A0A177ARZ9_9BILA</name>
<keyword evidence="2" id="KW-1185">Reference proteome</keyword>
<dbReference type="Proteomes" id="UP000078046">
    <property type="component" value="Unassembled WGS sequence"/>
</dbReference>